<sequence>MGNESSIAYGTKLLNDIKAEWKNVETQAKLPSRDGHCAAAMANKLYVFGGVRWLSDISESTESNEILVFDVDSQSLSKIVTGGELPSARSSAAMAAVGKKLYVFGGLSRDSGWFNDVYALDTETKQWEKVECSGVPPSPRDKLTCVAKGTKIFFFGGFGPLEDAETEDQEGAAFGWFNDLFSFDTENCTWEKLSPALTGCPTPRAAHGMCAVGSRIIIFGGRDSVGRKNDLFILDTETMEWIPTPTTGRQPEPRSFHTCTAVGNRVVVFGGRSPDNAHFNDLHIFDVATSEWLQPTVLGIKPPARGVHTGTLVGNQFVLYGGSSDFDAETMQCQEFYGDVHLIDKEQLLSGNSLGPDPNDVPPVIPQGVTSQDANITECETIEEEDSSEYEESSDEQQ</sequence>
<comment type="caution">
    <text evidence="4">The sequence shown here is derived from an EMBL/GenBank/DDBJ whole genome shotgun (WGS) entry which is preliminary data.</text>
</comment>
<evidence type="ECO:0000256" key="1">
    <source>
        <dbReference type="ARBA" id="ARBA00022441"/>
    </source>
</evidence>
<dbReference type="SUPFAM" id="SSF117281">
    <property type="entry name" value="Kelch motif"/>
    <property type="match status" value="1"/>
</dbReference>
<evidence type="ECO:0000256" key="2">
    <source>
        <dbReference type="ARBA" id="ARBA00022737"/>
    </source>
</evidence>
<keyword evidence="5" id="KW-1185">Reference proteome</keyword>
<evidence type="ECO:0000313" key="5">
    <source>
        <dbReference type="Proteomes" id="UP001159405"/>
    </source>
</evidence>
<dbReference type="InterPro" id="IPR006652">
    <property type="entry name" value="Kelch_1"/>
</dbReference>
<dbReference type="Gene3D" id="2.120.10.80">
    <property type="entry name" value="Kelch-type beta propeller"/>
    <property type="match status" value="2"/>
</dbReference>
<reference evidence="4 5" key="1">
    <citation type="submission" date="2022-05" db="EMBL/GenBank/DDBJ databases">
        <authorList>
            <consortium name="Genoscope - CEA"/>
            <person name="William W."/>
        </authorList>
    </citation>
    <scope>NUCLEOTIDE SEQUENCE [LARGE SCALE GENOMIC DNA]</scope>
</reference>
<evidence type="ECO:0008006" key="6">
    <source>
        <dbReference type="Google" id="ProtNLM"/>
    </source>
</evidence>
<gene>
    <name evidence="4" type="ORF">PLOB_00048146</name>
</gene>
<feature type="region of interest" description="Disordered" evidence="3">
    <location>
        <begin position="349"/>
        <end position="376"/>
    </location>
</feature>
<proteinExistence type="predicted"/>
<accession>A0ABN8N210</accession>
<dbReference type="Pfam" id="PF01344">
    <property type="entry name" value="Kelch_1"/>
    <property type="match status" value="2"/>
</dbReference>
<evidence type="ECO:0000313" key="4">
    <source>
        <dbReference type="EMBL" id="CAH3041249.1"/>
    </source>
</evidence>
<dbReference type="PANTHER" id="PTHR46093">
    <property type="entry name" value="ACYL-COA-BINDING DOMAIN-CONTAINING PROTEIN 5"/>
    <property type="match status" value="1"/>
</dbReference>
<keyword evidence="2" id="KW-0677">Repeat</keyword>
<organism evidence="4 5">
    <name type="scientific">Porites lobata</name>
    <dbReference type="NCBI Taxonomy" id="104759"/>
    <lineage>
        <taxon>Eukaryota</taxon>
        <taxon>Metazoa</taxon>
        <taxon>Cnidaria</taxon>
        <taxon>Anthozoa</taxon>
        <taxon>Hexacorallia</taxon>
        <taxon>Scleractinia</taxon>
        <taxon>Fungiina</taxon>
        <taxon>Poritidae</taxon>
        <taxon>Porites</taxon>
    </lineage>
</organism>
<dbReference type="EMBL" id="CALNXK010000009">
    <property type="protein sequence ID" value="CAH3041249.1"/>
    <property type="molecule type" value="Genomic_DNA"/>
</dbReference>
<dbReference type="PANTHER" id="PTHR46093:SF18">
    <property type="entry name" value="FIBRONECTIN TYPE-III DOMAIN-CONTAINING PROTEIN"/>
    <property type="match status" value="1"/>
</dbReference>
<dbReference type="InterPro" id="IPR015915">
    <property type="entry name" value="Kelch-typ_b-propeller"/>
</dbReference>
<protein>
    <recommendedName>
        <fullName evidence="6">Kelch repeat-containing protein</fullName>
    </recommendedName>
</protein>
<dbReference type="Pfam" id="PF24681">
    <property type="entry name" value="Kelch_KLHDC2_KLHL20_DRC7"/>
    <property type="match status" value="1"/>
</dbReference>
<evidence type="ECO:0000256" key="3">
    <source>
        <dbReference type="SAM" id="MobiDB-lite"/>
    </source>
</evidence>
<name>A0ABN8N210_9CNID</name>
<keyword evidence="1" id="KW-0880">Kelch repeat</keyword>
<dbReference type="Proteomes" id="UP001159405">
    <property type="component" value="Unassembled WGS sequence"/>
</dbReference>